<dbReference type="EMBL" id="JBBPBN010000025">
    <property type="protein sequence ID" value="KAK9008907.1"/>
    <property type="molecule type" value="Genomic_DNA"/>
</dbReference>
<reference evidence="1 2" key="1">
    <citation type="journal article" date="2024" name="G3 (Bethesda)">
        <title>Genome assembly of Hibiscus sabdariffa L. provides insights into metabolisms of medicinal natural products.</title>
        <authorList>
            <person name="Kim T."/>
        </authorList>
    </citation>
    <scope>NUCLEOTIDE SEQUENCE [LARGE SCALE GENOMIC DNA]</scope>
    <source>
        <strain evidence="1">TK-2024</strain>
        <tissue evidence="1">Old leaves</tissue>
    </source>
</reference>
<evidence type="ECO:0008006" key="3">
    <source>
        <dbReference type="Google" id="ProtNLM"/>
    </source>
</evidence>
<gene>
    <name evidence="1" type="ORF">V6N11_080384</name>
</gene>
<dbReference type="Gene3D" id="3.30.420.10">
    <property type="entry name" value="Ribonuclease H-like superfamily/Ribonuclease H"/>
    <property type="match status" value="1"/>
</dbReference>
<dbReference type="InterPro" id="IPR052160">
    <property type="entry name" value="Gypsy_RT_Integrase-like"/>
</dbReference>
<dbReference type="SUPFAM" id="SSF53098">
    <property type="entry name" value="Ribonuclease H-like"/>
    <property type="match status" value="1"/>
</dbReference>
<accession>A0ABR2R7H4</accession>
<proteinExistence type="predicted"/>
<dbReference type="PANTHER" id="PTHR47266">
    <property type="entry name" value="ENDONUCLEASE-RELATED"/>
    <property type="match status" value="1"/>
</dbReference>
<keyword evidence="2" id="KW-1185">Reference proteome</keyword>
<dbReference type="Proteomes" id="UP001396334">
    <property type="component" value="Unassembled WGS sequence"/>
</dbReference>
<dbReference type="InterPro" id="IPR036397">
    <property type="entry name" value="RNaseH_sf"/>
</dbReference>
<sequence length="250" mass="27530">MGPFPSSHGDLYILLVVDYVSKWVEAIATPRNHAQTVLKFMHKHIFTRFVVPRVIISDEGTHFDNKLIAKAAWMTKGMPQHGGNGSCPGRYLGGYFRIRQNVILCYWLIPKSCNCLSSLYTISLSGKAITFLLPLSQGYLPCKTNYCCIFLAAETLLLPIPRRSLPRQVIDLLSWRVNFAALAWRKIFGLGWKSSASAGKSALAGNMPDSAQICRGRFSNSAPADAIVAALAGSECHHPGTASVQLPIWH</sequence>
<comment type="caution">
    <text evidence="1">The sequence shown here is derived from an EMBL/GenBank/DDBJ whole genome shotgun (WGS) entry which is preliminary data.</text>
</comment>
<dbReference type="InterPro" id="IPR012337">
    <property type="entry name" value="RNaseH-like_sf"/>
</dbReference>
<name>A0ABR2R7H4_9ROSI</name>
<evidence type="ECO:0000313" key="1">
    <source>
        <dbReference type="EMBL" id="KAK9008907.1"/>
    </source>
</evidence>
<protein>
    <recommendedName>
        <fullName evidence="3">Integrase catalytic domain-containing protein</fullName>
    </recommendedName>
</protein>
<evidence type="ECO:0000313" key="2">
    <source>
        <dbReference type="Proteomes" id="UP001396334"/>
    </source>
</evidence>
<organism evidence="1 2">
    <name type="scientific">Hibiscus sabdariffa</name>
    <name type="common">roselle</name>
    <dbReference type="NCBI Taxonomy" id="183260"/>
    <lineage>
        <taxon>Eukaryota</taxon>
        <taxon>Viridiplantae</taxon>
        <taxon>Streptophyta</taxon>
        <taxon>Embryophyta</taxon>
        <taxon>Tracheophyta</taxon>
        <taxon>Spermatophyta</taxon>
        <taxon>Magnoliopsida</taxon>
        <taxon>eudicotyledons</taxon>
        <taxon>Gunneridae</taxon>
        <taxon>Pentapetalae</taxon>
        <taxon>rosids</taxon>
        <taxon>malvids</taxon>
        <taxon>Malvales</taxon>
        <taxon>Malvaceae</taxon>
        <taxon>Malvoideae</taxon>
        <taxon>Hibiscus</taxon>
    </lineage>
</organism>